<gene>
    <name evidence="2" type="ORF">LTR24_003088</name>
</gene>
<evidence type="ECO:0000256" key="1">
    <source>
        <dbReference type="SAM" id="MobiDB-lite"/>
    </source>
</evidence>
<evidence type="ECO:0000313" key="3">
    <source>
        <dbReference type="Proteomes" id="UP001345013"/>
    </source>
</evidence>
<protein>
    <submittedName>
        <fullName evidence="2">Uncharacterized protein</fullName>
    </submittedName>
</protein>
<dbReference type="Proteomes" id="UP001345013">
    <property type="component" value="Unassembled WGS sequence"/>
</dbReference>
<keyword evidence="3" id="KW-1185">Reference proteome</keyword>
<organism evidence="2 3">
    <name type="scientific">Lithohypha guttulata</name>
    <dbReference type="NCBI Taxonomy" id="1690604"/>
    <lineage>
        <taxon>Eukaryota</taxon>
        <taxon>Fungi</taxon>
        <taxon>Dikarya</taxon>
        <taxon>Ascomycota</taxon>
        <taxon>Pezizomycotina</taxon>
        <taxon>Eurotiomycetes</taxon>
        <taxon>Chaetothyriomycetidae</taxon>
        <taxon>Chaetothyriales</taxon>
        <taxon>Trichomeriaceae</taxon>
        <taxon>Lithohypha</taxon>
    </lineage>
</organism>
<reference evidence="2 3" key="1">
    <citation type="submission" date="2023-08" db="EMBL/GenBank/DDBJ databases">
        <title>Black Yeasts Isolated from many extreme environments.</title>
        <authorList>
            <person name="Coleine C."/>
            <person name="Stajich J.E."/>
            <person name="Selbmann L."/>
        </authorList>
    </citation>
    <scope>NUCLEOTIDE SEQUENCE [LARGE SCALE GENOMIC DNA]</scope>
    <source>
        <strain evidence="2 3">CCFEE 5885</strain>
    </source>
</reference>
<evidence type="ECO:0000313" key="2">
    <source>
        <dbReference type="EMBL" id="KAK5095376.1"/>
    </source>
</evidence>
<comment type="caution">
    <text evidence="2">The sequence shown here is derived from an EMBL/GenBank/DDBJ whole genome shotgun (WGS) entry which is preliminary data.</text>
</comment>
<name>A0ABR0KFV9_9EURO</name>
<accession>A0ABR0KFV9</accession>
<feature type="compositionally biased region" description="Basic residues" evidence="1">
    <location>
        <begin position="181"/>
        <end position="193"/>
    </location>
</feature>
<proteinExistence type="predicted"/>
<sequence>MSDSATYIPKKDLKRKFTGDHNWTAKTPPWVIVDEAAVAMHKAESAYEEAKTAKYTARMAYRAAKAACSTAEKACSEAKEAYRKAAAAYDEDLDSLIDVDQATMNFEASLGGLIVDHTNSLSLHMRGEEINDMSAEAVGDSQKTMPYSHDQSLDSEPNSPADSEEVARKRRERTRREREQKKKGKKAFMRAGKKVGTAKMESKDAAAVIHGDESQALAAGDEKDAWETEEDETKPTKPKKQKQKRARTETTQRWFSESSDMEDNDIDGDYGYGHDPWDGYEGPELFMGDPRDREVAEIMGMNPYAMDWF</sequence>
<feature type="region of interest" description="Disordered" evidence="1">
    <location>
        <begin position="139"/>
        <end position="274"/>
    </location>
</feature>
<dbReference type="EMBL" id="JAVRRG010000028">
    <property type="protein sequence ID" value="KAK5095376.1"/>
    <property type="molecule type" value="Genomic_DNA"/>
</dbReference>
<feature type="compositionally biased region" description="Acidic residues" evidence="1">
    <location>
        <begin position="259"/>
        <end position="268"/>
    </location>
</feature>
<feature type="compositionally biased region" description="Polar residues" evidence="1">
    <location>
        <begin position="249"/>
        <end position="258"/>
    </location>
</feature>
<feature type="compositionally biased region" description="Basic residues" evidence="1">
    <location>
        <begin position="236"/>
        <end position="245"/>
    </location>
</feature>